<organism evidence="2 3">
    <name type="scientific">Corvus brachyrhynchos</name>
    <name type="common">American crow</name>
    <dbReference type="NCBI Taxonomy" id="85066"/>
    <lineage>
        <taxon>Eukaryota</taxon>
        <taxon>Metazoa</taxon>
        <taxon>Chordata</taxon>
        <taxon>Craniata</taxon>
        <taxon>Vertebrata</taxon>
        <taxon>Euteleostomi</taxon>
        <taxon>Archelosauria</taxon>
        <taxon>Archosauria</taxon>
        <taxon>Dinosauria</taxon>
        <taxon>Saurischia</taxon>
        <taxon>Theropoda</taxon>
        <taxon>Coelurosauria</taxon>
        <taxon>Aves</taxon>
        <taxon>Neognathae</taxon>
        <taxon>Neoaves</taxon>
        <taxon>Telluraves</taxon>
        <taxon>Australaves</taxon>
        <taxon>Passeriformes</taxon>
        <taxon>Corvoidea</taxon>
        <taxon>Corvidae</taxon>
        <taxon>Corvus</taxon>
    </lineage>
</organism>
<reference evidence="2 3" key="1">
    <citation type="submission" date="2014-04" db="EMBL/GenBank/DDBJ databases">
        <title>Genome evolution of avian class.</title>
        <authorList>
            <person name="Zhang G."/>
            <person name="Li C."/>
        </authorList>
    </citation>
    <scope>NUCLEOTIDE SEQUENCE [LARGE SCALE GENOMIC DNA]</scope>
    <source>
        <strain evidence="2">BGI_N302</strain>
    </source>
</reference>
<name>A0A091EF39_CORBR</name>
<feature type="chain" id="PRO_5012090829" evidence="1">
    <location>
        <begin position="16"/>
        <end position="59"/>
    </location>
</feature>
<keyword evidence="3" id="KW-1185">Reference proteome</keyword>
<feature type="non-terminal residue" evidence="2">
    <location>
        <position position="59"/>
    </location>
</feature>
<dbReference type="Proteomes" id="UP000052976">
    <property type="component" value="Unassembled WGS sequence"/>
</dbReference>
<evidence type="ECO:0000256" key="1">
    <source>
        <dbReference type="SAM" id="SignalP"/>
    </source>
</evidence>
<feature type="non-terminal residue" evidence="2">
    <location>
        <position position="1"/>
    </location>
</feature>
<dbReference type="AlphaFoldDB" id="A0A091EF39"/>
<evidence type="ECO:0000313" key="3">
    <source>
        <dbReference type="Proteomes" id="UP000052976"/>
    </source>
</evidence>
<evidence type="ECO:0000313" key="2">
    <source>
        <dbReference type="EMBL" id="KFO55287.1"/>
    </source>
</evidence>
<accession>A0A091EF39</accession>
<keyword evidence="1" id="KW-0732">Signal</keyword>
<proteinExistence type="predicted"/>
<feature type="signal peptide" evidence="1">
    <location>
        <begin position="1"/>
        <end position="15"/>
    </location>
</feature>
<sequence>LWWLTSELHLPVSLSCSTFSDCLNSSSPGCLPVSGCLWAGLSILCKTLWASGFQSCQEY</sequence>
<protein>
    <submittedName>
        <fullName evidence="2">Uncharacterized protein</fullName>
    </submittedName>
</protein>
<dbReference type="EMBL" id="KK718216">
    <property type="protein sequence ID" value="KFO55287.1"/>
    <property type="molecule type" value="Genomic_DNA"/>
</dbReference>
<gene>
    <name evidence="2" type="ORF">N302_15143</name>
</gene>